<dbReference type="EMBL" id="CP000942">
    <property type="protein sequence ID" value="ACA33020.1"/>
    <property type="molecule type" value="Genomic_DNA"/>
</dbReference>
<dbReference type="RefSeq" id="WP_010891819.1">
    <property type="nucleotide sequence ID" value="NC_010503.1"/>
</dbReference>
<keyword evidence="1" id="KW-0472">Membrane</keyword>
<evidence type="ECO:0000313" key="2">
    <source>
        <dbReference type="EMBL" id="ACA33020.1"/>
    </source>
</evidence>
<organism evidence="2 3">
    <name type="scientific">Ureaplasma parvum serovar 3 (strain ATCC 27815 / 27 / NCTC 11736)</name>
    <dbReference type="NCBI Taxonomy" id="505682"/>
    <lineage>
        <taxon>Bacteria</taxon>
        <taxon>Bacillati</taxon>
        <taxon>Mycoplasmatota</taxon>
        <taxon>Mycoplasmoidales</taxon>
        <taxon>Mycoplasmoidaceae</taxon>
        <taxon>Ureaplasma</taxon>
    </lineage>
</organism>
<feature type="transmembrane region" description="Helical" evidence="1">
    <location>
        <begin position="165"/>
        <end position="187"/>
    </location>
</feature>
<feature type="transmembrane region" description="Helical" evidence="1">
    <location>
        <begin position="124"/>
        <end position="145"/>
    </location>
</feature>
<dbReference type="Proteomes" id="UP000002162">
    <property type="component" value="Chromosome"/>
</dbReference>
<evidence type="ECO:0000313" key="3">
    <source>
        <dbReference type="Proteomes" id="UP000002162"/>
    </source>
</evidence>
<dbReference type="GeneID" id="29672768"/>
<gene>
    <name evidence="2" type="ordered locus">UPA3_0611</name>
</gene>
<protein>
    <submittedName>
        <fullName evidence="2">Uncharacterized protein</fullName>
    </submittedName>
</protein>
<name>A0A2C9DYI4_UREP2</name>
<proteinExistence type="predicted"/>
<keyword evidence="1" id="KW-0812">Transmembrane</keyword>
<reference evidence="2 3" key="1">
    <citation type="submission" date="2008-02" db="EMBL/GenBank/DDBJ databases">
        <title>Genome sequence of Ureaplasma parvum serovar 3.</title>
        <authorList>
            <person name="Methe B.A."/>
            <person name="Glass J."/>
            <person name="Waites K."/>
            <person name="Shrivastava S."/>
        </authorList>
    </citation>
    <scope>NUCLEOTIDE SEQUENCE [LARGE SCALE GENOMIC DNA]</scope>
    <source>
        <strain evidence="3">ATCC 27815 / 27 / NCTC 11736</strain>
    </source>
</reference>
<evidence type="ECO:0000256" key="1">
    <source>
        <dbReference type="SAM" id="Phobius"/>
    </source>
</evidence>
<sequence>MRNNLSDLEIEKLTKTLVSKNKRVVALYGVPENTSYKLMNDLISLMDVEIPNWSSISSATEDQCINDIKNFLLSNASLENFKNLPSNNPLINWWKRRRLNTVVKKIEEINSAFADREITSRSKIFLMPVLTAFSTLGTTLAVPLISVTFLRGDAIINLWGKDGYIAFLSLLFSLVVAVIISAFVALFSSLKNNKRNYIVSNMTKGLKRIYDKYFIESNSQEKINAKVTFYSRFLERSKFVVQNNYTFFYDVVDINSDQYPKILKYFKTLNQLNNTVIFDASGFKYLDERKIFRNIIDLEKTNVVRLDRYKTKTSGRRLMSFIFYQLSIIANVNTRKLLQKFPFFVNSLYRFLDYSEKNTELLTLLLDIKKHASKTEIPLNDESQLFFVDFFTFVVFKALDELGFETLMNDLTVYGRPSEITKKNITYNSLKLDYIINRNARNFGQQALLFNLLDYFDETVNKNIFNELGNSNKNMIFSKNHQLNLANEALSKKGFTKREIDLNNHWYDALYSNLHDDEDMFVKIIEIKDNVDILNVLDELFVRAQNDGVKNLLIYVFNVKMLYSLIDNEYELVNESII</sequence>
<accession>A0A2C9DYI4</accession>
<dbReference type="HOGENOM" id="CLU_471667_0_0_14"/>
<dbReference type="KEGG" id="upa:UPA3_0611"/>
<dbReference type="AlphaFoldDB" id="A0A2C9DYI4"/>
<keyword evidence="1" id="KW-1133">Transmembrane helix</keyword>